<dbReference type="InterPro" id="IPR013783">
    <property type="entry name" value="Ig-like_fold"/>
</dbReference>
<gene>
    <name evidence="7" type="ORF">PHACT_03970</name>
</gene>
<dbReference type="InterPro" id="IPR014438">
    <property type="entry name" value="Glucan_biosyn_MdoG/MdoD"/>
</dbReference>
<organism evidence="7 8">
    <name type="scientific">Pseudohongiella acticola</name>
    <dbReference type="NCBI Taxonomy" id="1524254"/>
    <lineage>
        <taxon>Bacteria</taxon>
        <taxon>Pseudomonadati</taxon>
        <taxon>Pseudomonadota</taxon>
        <taxon>Gammaproteobacteria</taxon>
        <taxon>Pseudomonadales</taxon>
        <taxon>Pseudohongiellaceae</taxon>
        <taxon>Pseudohongiella</taxon>
    </lineage>
</organism>
<evidence type="ECO:0000256" key="2">
    <source>
        <dbReference type="ARBA" id="ARBA00005001"/>
    </source>
</evidence>
<dbReference type="Gene3D" id="2.70.98.10">
    <property type="match status" value="1"/>
</dbReference>
<dbReference type="GO" id="GO:0030288">
    <property type="term" value="C:outer membrane-bounded periplasmic space"/>
    <property type="evidence" value="ECO:0007669"/>
    <property type="project" value="TreeGrafter"/>
</dbReference>
<comment type="subcellular location">
    <subcellularLocation>
        <location evidence="1">Periplasm</location>
    </subcellularLocation>
</comment>
<dbReference type="EMBL" id="MASR01000001">
    <property type="protein sequence ID" value="OFE12398.1"/>
    <property type="molecule type" value="Genomic_DNA"/>
</dbReference>
<evidence type="ECO:0000256" key="3">
    <source>
        <dbReference type="ARBA" id="ARBA00009284"/>
    </source>
</evidence>
<dbReference type="PANTHER" id="PTHR30504:SF2">
    <property type="entry name" value="GLUCANS BIOSYNTHESIS PROTEIN G"/>
    <property type="match status" value="1"/>
</dbReference>
<proteinExistence type="inferred from homology"/>
<evidence type="ECO:0000259" key="6">
    <source>
        <dbReference type="Pfam" id="PF04349"/>
    </source>
</evidence>
<keyword evidence="8" id="KW-1185">Reference proteome</keyword>
<protein>
    <submittedName>
        <fullName evidence="7">Glucan biosynthesis protein D</fullName>
    </submittedName>
</protein>
<keyword evidence="4" id="KW-0732">Signal</keyword>
<comment type="pathway">
    <text evidence="2">Glycan metabolism; osmoregulated periplasmic glucan (OPG) biosynthesis.</text>
</comment>
<dbReference type="PIRSF" id="PIRSF006281">
    <property type="entry name" value="MdoG"/>
    <property type="match status" value="1"/>
</dbReference>
<dbReference type="SUPFAM" id="SSF81296">
    <property type="entry name" value="E set domains"/>
    <property type="match status" value="1"/>
</dbReference>
<dbReference type="Pfam" id="PF04349">
    <property type="entry name" value="MdoG"/>
    <property type="match status" value="1"/>
</dbReference>
<comment type="caution">
    <text evidence="7">The sequence shown here is derived from an EMBL/GenBank/DDBJ whole genome shotgun (WGS) entry which is preliminary data.</text>
</comment>
<dbReference type="GO" id="GO:0051274">
    <property type="term" value="P:beta-glucan biosynthetic process"/>
    <property type="evidence" value="ECO:0007669"/>
    <property type="project" value="TreeGrafter"/>
</dbReference>
<dbReference type="GO" id="GO:0030246">
    <property type="term" value="F:carbohydrate binding"/>
    <property type="evidence" value="ECO:0007669"/>
    <property type="project" value="InterPro"/>
</dbReference>
<feature type="domain" description="Glucan biosynthesis periplasmic MdoG C-terminal" evidence="6">
    <location>
        <begin position="41"/>
        <end position="507"/>
    </location>
</feature>
<keyword evidence="5" id="KW-0574">Periplasm</keyword>
<dbReference type="InterPro" id="IPR014718">
    <property type="entry name" value="GH-type_carb-bd"/>
</dbReference>
<dbReference type="STRING" id="1524254.PHACT_03970"/>
<dbReference type="FunFam" id="2.70.98.10:FF:000001">
    <property type="entry name" value="Glucans biosynthesis protein G"/>
    <property type="match status" value="1"/>
</dbReference>
<sequence>MQLTLSAPLLNTKPAVVIPVMLTMLMLSFCSAWASAQDERFSRSVVVEAARTLAETRFQPLQEVPEELLSLNYDQYRSIRYRKGAAVWGDTPTRFSIEFFAPGSLYDTGVDISIVENGQALPIPLDEDAFEGVSDEIGEILTSISKVAGFRLHYAFNENYQDEFVVFQGASYFRAVSQGQSYGLSARGLAIDVAEPTGEEFPIFREFWIERPSSRADSIVVHALLDSPRVAGAYRFGIYPGAPTRMDVEATLFARQELRHIGIGALTSMYTFGSMDASDRPDYRSAVHDSNGLAIVNGMGEYIWRPLNNPRGLQISAFMDINPQGFGLMQRHRTLEEYQDLEADYHRRPSAWIRPTGNWGEGHVVLAEIPTPNEFNDNIVAYWRPATPLKPGEPFQFAYHMSWPDQRPLPQGFGRVVRSAYGLKLAEPYPQMVIDYSDLASDINLEEVTFDVTLSAGSLVETVVQPNHRDGVRLIITFDPEGARLSEIRAKPTYQDKAIGETWLYRWTGN</sequence>
<dbReference type="AlphaFoldDB" id="A0A1E8CJ17"/>
<dbReference type="InterPro" id="IPR007444">
    <property type="entry name" value="Glucan_biosyn_MdoG_C"/>
</dbReference>
<dbReference type="PANTHER" id="PTHR30504">
    <property type="entry name" value="GLUCANS BIOSYNTHESIS PROTEIN"/>
    <property type="match status" value="1"/>
</dbReference>
<dbReference type="InterPro" id="IPR011013">
    <property type="entry name" value="Gal_mutarotase_sf_dom"/>
</dbReference>
<evidence type="ECO:0000256" key="4">
    <source>
        <dbReference type="ARBA" id="ARBA00022729"/>
    </source>
</evidence>
<reference evidence="8" key="1">
    <citation type="submission" date="2016-07" db="EMBL/GenBank/DDBJ databases">
        <authorList>
            <person name="Florea S."/>
            <person name="Webb J.S."/>
            <person name="Jaromczyk J."/>
            <person name="Schardl C.L."/>
        </authorList>
    </citation>
    <scope>NUCLEOTIDE SEQUENCE [LARGE SCALE GENOMIC DNA]</scope>
    <source>
        <strain evidence="8">KCTC 42131</strain>
    </source>
</reference>
<evidence type="ECO:0000256" key="1">
    <source>
        <dbReference type="ARBA" id="ARBA00004418"/>
    </source>
</evidence>
<dbReference type="UniPathway" id="UPA00637"/>
<accession>A0A1E8CJ17</accession>
<comment type="similarity">
    <text evidence="3">Belongs to the OpgD/OpgG family.</text>
</comment>
<dbReference type="SUPFAM" id="SSF74650">
    <property type="entry name" value="Galactose mutarotase-like"/>
    <property type="match status" value="1"/>
</dbReference>
<evidence type="ECO:0000256" key="5">
    <source>
        <dbReference type="ARBA" id="ARBA00022764"/>
    </source>
</evidence>
<dbReference type="Gene3D" id="2.60.40.10">
    <property type="entry name" value="Immunoglobulins"/>
    <property type="match status" value="1"/>
</dbReference>
<evidence type="ECO:0000313" key="8">
    <source>
        <dbReference type="Proteomes" id="UP000175669"/>
    </source>
</evidence>
<evidence type="ECO:0000313" key="7">
    <source>
        <dbReference type="EMBL" id="OFE12398.1"/>
    </source>
</evidence>
<dbReference type="GO" id="GO:0003824">
    <property type="term" value="F:catalytic activity"/>
    <property type="evidence" value="ECO:0007669"/>
    <property type="project" value="InterPro"/>
</dbReference>
<name>A0A1E8CJ17_9GAMM</name>
<dbReference type="InterPro" id="IPR014756">
    <property type="entry name" value="Ig_E-set"/>
</dbReference>
<dbReference type="RefSeq" id="WP_070116021.1">
    <property type="nucleotide sequence ID" value="NZ_MASR01000001.1"/>
</dbReference>
<dbReference type="Proteomes" id="UP000175669">
    <property type="component" value="Unassembled WGS sequence"/>
</dbReference>